<accession>A0A2S0VXW4</accession>
<keyword evidence="3 10" id="KW-0812">Transmembrane</keyword>
<reference evidence="12 13" key="1">
    <citation type="submission" date="2018-01" db="EMBL/GenBank/DDBJ databases">
        <title>Genome sequence of a Cantenovulum-like bacteria.</title>
        <authorList>
            <person name="Tan W.R."/>
            <person name="Lau N.-S."/>
            <person name="Go F."/>
            <person name="Amirul A.-A.A."/>
        </authorList>
    </citation>
    <scope>NUCLEOTIDE SEQUENCE [LARGE SCALE GENOMIC DNA]</scope>
    <source>
        <strain evidence="12 13">CCB-QB4</strain>
    </source>
</reference>
<evidence type="ECO:0000256" key="4">
    <source>
        <dbReference type="ARBA" id="ARBA00022989"/>
    </source>
</evidence>
<feature type="domain" description="Methyl-accepting transducer" evidence="11">
    <location>
        <begin position="271"/>
        <end position="507"/>
    </location>
</feature>
<dbReference type="GO" id="GO:0004888">
    <property type="term" value="F:transmembrane signaling receptor activity"/>
    <property type="evidence" value="ECO:0007669"/>
    <property type="project" value="InterPro"/>
</dbReference>
<keyword evidence="4 10" id="KW-1133">Transmembrane helix</keyword>
<protein>
    <submittedName>
        <fullName evidence="12">Chemotaxis protein</fullName>
    </submittedName>
</protein>
<evidence type="ECO:0000256" key="8">
    <source>
        <dbReference type="PROSITE-ProRule" id="PRU00284"/>
    </source>
</evidence>
<gene>
    <name evidence="12" type="ORF">C2869_17295</name>
</gene>
<dbReference type="InterPro" id="IPR004090">
    <property type="entry name" value="Chemotax_Me-accpt_rcpt"/>
</dbReference>
<evidence type="ECO:0000313" key="12">
    <source>
        <dbReference type="EMBL" id="AWB69067.1"/>
    </source>
</evidence>
<dbReference type="PANTHER" id="PTHR32089">
    <property type="entry name" value="METHYL-ACCEPTING CHEMOTAXIS PROTEIN MCPB"/>
    <property type="match status" value="1"/>
</dbReference>
<dbReference type="GO" id="GO:0006935">
    <property type="term" value="P:chemotaxis"/>
    <property type="evidence" value="ECO:0007669"/>
    <property type="project" value="InterPro"/>
</dbReference>
<comment type="subcellular location">
    <subcellularLocation>
        <location evidence="1">Cell membrane</location>
        <topology evidence="1">Multi-pass membrane protein</topology>
    </subcellularLocation>
</comment>
<dbReference type="PROSITE" id="PS50111">
    <property type="entry name" value="CHEMOTAXIS_TRANSDUC_2"/>
    <property type="match status" value="1"/>
</dbReference>
<dbReference type="SMART" id="SM00283">
    <property type="entry name" value="MA"/>
    <property type="match status" value="1"/>
</dbReference>
<dbReference type="AlphaFoldDB" id="A0A2S0VXW4"/>
<dbReference type="GO" id="GO:0005886">
    <property type="term" value="C:plasma membrane"/>
    <property type="evidence" value="ECO:0007669"/>
    <property type="project" value="UniProtKB-SubCell"/>
</dbReference>
<dbReference type="Gene3D" id="3.30.450.20">
    <property type="entry name" value="PAS domain"/>
    <property type="match status" value="1"/>
</dbReference>
<evidence type="ECO:0000256" key="5">
    <source>
        <dbReference type="ARBA" id="ARBA00023136"/>
    </source>
</evidence>
<keyword evidence="6 8" id="KW-0807">Transducer</keyword>
<feature type="coiled-coil region" evidence="9">
    <location>
        <begin position="471"/>
        <end position="498"/>
    </location>
</feature>
<keyword evidence="9" id="KW-0175">Coiled coil</keyword>
<dbReference type="PRINTS" id="PR00260">
    <property type="entry name" value="CHEMTRNSDUCR"/>
</dbReference>
<dbReference type="OrthoDB" id="2489132at2"/>
<evidence type="ECO:0000256" key="10">
    <source>
        <dbReference type="SAM" id="Phobius"/>
    </source>
</evidence>
<keyword evidence="5 10" id="KW-0472">Membrane</keyword>
<dbReference type="PANTHER" id="PTHR32089:SF119">
    <property type="entry name" value="METHYL-ACCEPTING CHEMOTAXIS PROTEIN CTPL"/>
    <property type="match status" value="1"/>
</dbReference>
<dbReference type="Pfam" id="PF00015">
    <property type="entry name" value="MCPsignal"/>
    <property type="match status" value="1"/>
</dbReference>
<evidence type="ECO:0000256" key="9">
    <source>
        <dbReference type="SAM" id="Coils"/>
    </source>
</evidence>
<evidence type="ECO:0000256" key="2">
    <source>
        <dbReference type="ARBA" id="ARBA00022475"/>
    </source>
</evidence>
<dbReference type="SUPFAM" id="SSF58104">
    <property type="entry name" value="Methyl-accepting chemotaxis protein (MCP) signaling domain"/>
    <property type="match status" value="1"/>
</dbReference>
<sequence length="548" mass="60342">MTLKAKVWLLIAAILMCLFGLMSVGLFTLKVASDSDNQARVKQLFRSTYSTVQTLEKLVTDNTINLETAQHIARHLLRNNIYHQSEYVYVADKKLNFIATPLDPQLHGTSFHEFKDSHGQSVGTIMLNAVRNNKNKQDIAEYEWTQKQADGSTEKKLSIARQTSDWGWYVGTGIGFDEVNARFWQTARWQLTICVVLTLILGATLLYSANRILNILGGEPKDVLYHVSAVAKGDLTVDHQLVVATERSSILGSTLTMRETLSQIMQNVRQVVSSLNHQTHDSEQRSCQIEDLFEQQKNETHMVATAMTEMSASSQTVAISAANAADAANEADQQGKNAMQVVQVSVSKMQDLTAQIQSTNTVITDLGSDVEEIVSVLDVIRSIAEQTNLLALNAAIEAARAGEEGRGFAVVADEVRHLAKRTQDSTSEIQVMIDKLQSGASRGITSMESSMSAAHEAVDKVTATYDSLTGIATAINTINEMNNQIATAAEEQNQVGEDISQRINMISDSAQQVADVSRDSKHMTQKLVELSEDLEKSLHYFKLSNISD</sequence>
<evidence type="ECO:0000256" key="3">
    <source>
        <dbReference type="ARBA" id="ARBA00022692"/>
    </source>
</evidence>
<dbReference type="SMART" id="SM01049">
    <property type="entry name" value="Cache_2"/>
    <property type="match status" value="1"/>
</dbReference>
<dbReference type="KEGG" id="cate:C2869_17295"/>
<proteinExistence type="inferred from homology"/>
<dbReference type="InterPro" id="IPR033480">
    <property type="entry name" value="sCache_2"/>
</dbReference>
<dbReference type="CDD" id="cd11386">
    <property type="entry name" value="MCP_signal"/>
    <property type="match status" value="1"/>
</dbReference>
<dbReference type="InterPro" id="IPR004089">
    <property type="entry name" value="MCPsignal_dom"/>
</dbReference>
<organism evidence="12 13">
    <name type="scientific">Saccharobesus litoralis</name>
    <dbReference type="NCBI Taxonomy" id="2172099"/>
    <lineage>
        <taxon>Bacteria</taxon>
        <taxon>Pseudomonadati</taxon>
        <taxon>Pseudomonadota</taxon>
        <taxon>Gammaproteobacteria</taxon>
        <taxon>Alteromonadales</taxon>
        <taxon>Alteromonadaceae</taxon>
        <taxon>Saccharobesus</taxon>
    </lineage>
</organism>
<dbReference type="Gene3D" id="1.10.287.950">
    <property type="entry name" value="Methyl-accepting chemotaxis protein"/>
    <property type="match status" value="1"/>
</dbReference>
<dbReference type="GO" id="GO:0007165">
    <property type="term" value="P:signal transduction"/>
    <property type="evidence" value="ECO:0007669"/>
    <property type="project" value="UniProtKB-KW"/>
</dbReference>
<keyword evidence="2" id="KW-1003">Cell membrane</keyword>
<keyword evidence="13" id="KW-1185">Reference proteome</keyword>
<dbReference type="Proteomes" id="UP000244441">
    <property type="component" value="Chromosome"/>
</dbReference>
<dbReference type="EMBL" id="CP026604">
    <property type="protein sequence ID" value="AWB69067.1"/>
    <property type="molecule type" value="Genomic_DNA"/>
</dbReference>
<evidence type="ECO:0000256" key="1">
    <source>
        <dbReference type="ARBA" id="ARBA00004651"/>
    </source>
</evidence>
<dbReference type="FunFam" id="1.10.287.950:FF:000001">
    <property type="entry name" value="Methyl-accepting chemotaxis sensory transducer"/>
    <property type="match status" value="1"/>
</dbReference>
<dbReference type="Pfam" id="PF17200">
    <property type="entry name" value="sCache_2"/>
    <property type="match status" value="1"/>
</dbReference>
<comment type="similarity">
    <text evidence="7">Belongs to the methyl-accepting chemotaxis (MCP) protein family.</text>
</comment>
<evidence type="ECO:0000259" key="11">
    <source>
        <dbReference type="PROSITE" id="PS50111"/>
    </source>
</evidence>
<evidence type="ECO:0000313" key="13">
    <source>
        <dbReference type="Proteomes" id="UP000244441"/>
    </source>
</evidence>
<name>A0A2S0VXW4_9ALTE</name>
<evidence type="ECO:0000256" key="6">
    <source>
        <dbReference type="ARBA" id="ARBA00023224"/>
    </source>
</evidence>
<feature type="transmembrane region" description="Helical" evidence="10">
    <location>
        <begin position="7"/>
        <end position="29"/>
    </location>
</feature>
<evidence type="ECO:0000256" key="7">
    <source>
        <dbReference type="ARBA" id="ARBA00029447"/>
    </source>
</evidence>